<accession>A0A347YCA3</accession>
<keyword evidence="1" id="KW-1133">Transmembrane helix</keyword>
<feature type="transmembrane region" description="Helical" evidence="1">
    <location>
        <begin position="71"/>
        <end position="93"/>
    </location>
</feature>
<keyword evidence="1" id="KW-0472">Membrane</keyword>
<name>A0A347YCA3_LITSI</name>
<evidence type="ECO:0000313" key="2">
    <source>
        <dbReference type="EMBL" id="BAV81413.1"/>
    </source>
</evidence>
<feature type="transmembrane region" description="Helical" evidence="1">
    <location>
        <begin position="202"/>
        <end position="224"/>
    </location>
</feature>
<dbReference type="AlphaFoldDB" id="A0A347YCA3"/>
<organism evidence="2">
    <name type="scientific">Litomosoides sigmodontis</name>
    <name type="common">Filarial nematode worm</name>
    <dbReference type="NCBI Taxonomy" id="42156"/>
    <lineage>
        <taxon>Eukaryota</taxon>
        <taxon>Metazoa</taxon>
        <taxon>Ecdysozoa</taxon>
        <taxon>Nematoda</taxon>
        <taxon>Chromadorea</taxon>
        <taxon>Rhabditida</taxon>
        <taxon>Spirurina</taxon>
        <taxon>Spiruromorpha</taxon>
        <taxon>Filarioidea</taxon>
        <taxon>Onchocercidae</taxon>
        <taxon>Litomosoides</taxon>
    </lineage>
</organism>
<evidence type="ECO:0000256" key="1">
    <source>
        <dbReference type="SAM" id="Phobius"/>
    </source>
</evidence>
<keyword evidence="2" id="KW-0496">Mitochondrion</keyword>
<reference evidence="2" key="1">
    <citation type="submission" date="2016-10" db="EMBL/GenBank/DDBJ databases">
        <title>Complete mitochondrial genomes of 50 helminths species.</title>
        <authorList>
            <person name="Kikuchi T."/>
            <person name="Holroyd N."/>
            <person name="Berriman M."/>
        </authorList>
    </citation>
    <scope>NUCLEOTIDE SEQUENCE</scope>
</reference>
<gene>
    <name evidence="2" type="primary">ND2</name>
</gene>
<feature type="transmembrane region" description="Helical" evidence="1">
    <location>
        <begin position="172"/>
        <end position="190"/>
    </location>
</feature>
<feature type="transmembrane region" description="Helical" evidence="1">
    <location>
        <begin position="123"/>
        <end position="142"/>
    </location>
</feature>
<sequence length="281" mass="34317">MLFFVFLFFLFLSFVNFCVLDSLVWWSIFVVCTFFFVFFIKNVGSYNYLVSYYIVQEVCGYYFLVFDSWKLQFMFLMLKCGCAPFHFWLFSVISGIDKWFVLWFLTIQKLPYLFVLVNFCSDFFFFIIFFGMVVCYLQFFLLRGYRDMLLVISTESFNWLLLVGLFSFNELFFYVFFYYFIFFLVVFYVYDCDYGSLSYEILFVLFNVPMSITFFLKVLLVFGSWSFVGIYYYLLMILMPLMSLGVGYFFFVYSMSGYNYGTKYYDYFFYIFFCFSFLSFF</sequence>
<feature type="transmembrane region" description="Helical" evidence="1">
    <location>
        <begin position="230"/>
        <end position="252"/>
    </location>
</feature>
<keyword evidence="1" id="KW-0812">Transmembrane</keyword>
<feature type="transmembrane region" description="Helical" evidence="1">
    <location>
        <begin position="100"/>
        <end position="117"/>
    </location>
</feature>
<feature type="transmembrane region" description="Helical" evidence="1">
    <location>
        <begin position="149"/>
        <end position="166"/>
    </location>
</feature>
<dbReference type="EMBL" id="AP017689">
    <property type="protein sequence ID" value="BAV81413.1"/>
    <property type="molecule type" value="Genomic_DNA"/>
</dbReference>
<proteinExistence type="predicted"/>
<feature type="transmembrane region" description="Helical" evidence="1">
    <location>
        <begin position="23"/>
        <end position="40"/>
    </location>
</feature>
<feature type="transmembrane region" description="Helical" evidence="1">
    <location>
        <begin position="47"/>
        <end position="65"/>
    </location>
</feature>
<feature type="transmembrane region" description="Helical" evidence="1">
    <location>
        <begin position="264"/>
        <end position="280"/>
    </location>
</feature>
<geneLocation type="mitochondrion" evidence="2"/>
<protein>
    <submittedName>
        <fullName evidence="2">NADH dehydrogenase subunit 2</fullName>
    </submittedName>
</protein>